<comment type="caution">
    <text evidence="2">The sequence shown here is derived from an EMBL/GenBank/DDBJ whole genome shotgun (WGS) entry which is preliminary data.</text>
</comment>
<dbReference type="Proteomes" id="UP001597151">
    <property type="component" value="Unassembled WGS sequence"/>
</dbReference>
<evidence type="ECO:0000313" key="3">
    <source>
        <dbReference type="Proteomes" id="UP001597151"/>
    </source>
</evidence>
<gene>
    <name evidence="2" type="ORF">ACFQ3C_17265</name>
</gene>
<name>A0ABW3TGW8_9RHOB</name>
<dbReference type="RefSeq" id="WP_380794465.1">
    <property type="nucleotide sequence ID" value="NZ_JBHTKR010000007.1"/>
</dbReference>
<dbReference type="PROSITE" id="PS50287">
    <property type="entry name" value="SRCR_2"/>
    <property type="match status" value="1"/>
</dbReference>
<organism evidence="2 3">
    <name type="scientific">Seohaeicola saemankumensis</name>
    <dbReference type="NCBI Taxonomy" id="481181"/>
    <lineage>
        <taxon>Bacteria</taxon>
        <taxon>Pseudomonadati</taxon>
        <taxon>Pseudomonadota</taxon>
        <taxon>Alphaproteobacteria</taxon>
        <taxon>Rhodobacterales</taxon>
        <taxon>Roseobacteraceae</taxon>
        <taxon>Seohaeicola</taxon>
    </lineage>
</organism>
<protein>
    <submittedName>
        <fullName evidence="2">FG-GAP repeat domain-containing protein</fullName>
    </submittedName>
</protein>
<keyword evidence="3" id="KW-1185">Reference proteome</keyword>
<sequence>MKDHDNIMRISLLIHTIFVGILAALIIAPAPAPAQPTEVSVAGPKPPAGASLPWPVAVSLSGPTDRYPHNVLGRIAAFTSLTVSAQVCEDCPQPRIGIRVTLDAPLVFEDATPRLWDVTGDGRPEIVVVQSHESKGARLTVWELGKTASGTPDLTLLASTDFIGTRFRWLAPFGVGDFTSDGKPEIAYVETPHLGKTMRLVGLEGDRLVPRGALQGVTNHRIGEEDIAGGVRDCAGRVEAILASGDWRRIVAVGWQEGELVSRDLGALQDRQDLTRALTCAN</sequence>
<dbReference type="EMBL" id="JBHTKR010000007">
    <property type="protein sequence ID" value="MFD1196425.1"/>
    <property type="molecule type" value="Genomic_DNA"/>
</dbReference>
<dbReference type="SUPFAM" id="SSF69318">
    <property type="entry name" value="Integrin alpha N-terminal domain"/>
    <property type="match status" value="1"/>
</dbReference>
<evidence type="ECO:0000259" key="1">
    <source>
        <dbReference type="PROSITE" id="PS50287"/>
    </source>
</evidence>
<dbReference type="InterPro" id="IPR028994">
    <property type="entry name" value="Integrin_alpha_N"/>
</dbReference>
<proteinExistence type="predicted"/>
<dbReference type="InterPro" id="IPR001190">
    <property type="entry name" value="SRCR"/>
</dbReference>
<feature type="domain" description="SRCR" evidence="1">
    <location>
        <begin position="225"/>
        <end position="282"/>
    </location>
</feature>
<accession>A0ABW3TGW8</accession>
<reference evidence="3" key="1">
    <citation type="journal article" date="2019" name="Int. J. Syst. Evol. Microbiol.">
        <title>The Global Catalogue of Microorganisms (GCM) 10K type strain sequencing project: providing services to taxonomists for standard genome sequencing and annotation.</title>
        <authorList>
            <consortium name="The Broad Institute Genomics Platform"/>
            <consortium name="The Broad Institute Genome Sequencing Center for Infectious Disease"/>
            <person name="Wu L."/>
            <person name="Ma J."/>
        </authorList>
    </citation>
    <scope>NUCLEOTIDE SEQUENCE [LARGE SCALE GENOMIC DNA]</scope>
    <source>
        <strain evidence="3">CCUG 55328</strain>
    </source>
</reference>
<evidence type="ECO:0000313" key="2">
    <source>
        <dbReference type="EMBL" id="MFD1196425.1"/>
    </source>
</evidence>